<keyword evidence="1" id="KW-1133">Transmembrane helix</keyword>
<keyword evidence="1" id="KW-0812">Transmembrane</keyword>
<accession>A1ZY79</accession>
<dbReference type="PANTHER" id="PTHR48094">
    <property type="entry name" value="PROTEIN/NUCLEIC ACID DEGLYCASE DJ-1-RELATED"/>
    <property type="match status" value="1"/>
</dbReference>
<comment type="caution">
    <text evidence="2">The sequence shown here is derived from an EMBL/GenBank/DDBJ whole genome shotgun (WGS) entry which is preliminary data.</text>
</comment>
<dbReference type="InterPro" id="IPR050325">
    <property type="entry name" value="Prot/Nucl_acid_deglycase"/>
</dbReference>
<dbReference type="SUPFAM" id="SSF52317">
    <property type="entry name" value="Class I glutamine amidotransferase-like"/>
    <property type="match status" value="1"/>
</dbReference>
<dbReference type="GO" id="GO:0005737">
    <property type="term" value="C:cytoplasm"/>
    <property type="evidence" value="ECO:0007669"/>
    <property type="project" value="TreeGrafter"/>
</dbReference>
<dbReference type="GO" id="GO:0019243">
    <property type="term" value="P:methylglyoxal catabolic process to D-lactate via S-lactoyl-glutathione"/>
    <property type="evidence" value="ECO:0007669"/>
    <property type="project" value="TreeGrafter"/>
</dbReference>
<proteinExistence type="predicted"/>
<dbReference type="Gene3D" id="3.40.50.880">
    <property type="match status" value="1"/>
</dbReference>
<dbReference type="Pfam" id="PF17124">
    <property type="entry name" value="ThiJ_like"/>
    <property type="match status" value="1"/>
</dbReference>
<feature type="transmembrane region" description="Helical" evidence="1">
    <location>
        <begin position="41"/>
        <end position="65"/>
    </location>
</feature>
<dbReference type="EMBL" id="AAWS01000064">
    <property type="protein sequence ID" value="EAY24645.1"/>
    <property type="molecule type" value="Genomic_DNA"/>
</dbReference>
<dbReference type="RefSeq" id="WP_002704362.1">
    <property type="nucleotide sequence ID" value="NZ_AAWS01000064.1"/>
</dbReference>
<dbReference type="eggNOG" id="COG0693">
    <property type="taxonomic scope" value="Bacteria"/>
</dbReference>
<dbReference type="GO" id="GO:0019172">
    <property type="term" value="F:glyoxalase III activity"/>
    <property type="evidence" value="ECO:0007669"/>
    <property type="project" value="TreeGrafter"/>
</dbReference>
<dbReference type="Proteomes" id="UP000004095">
    <property type="component" value="Unassembled WGS sequence"/>
</dbReference>
<reference evidence="2 3" key="1">
    <citation type="submission" date="2007-01" db="EMBL/GenBank/DDBJ databases">
        <authorList>
            <person name="Haygood M."/>
            <person name="Podell S."/>
            <person name="Anderson C."/>
            <person name="Hopkinson B."/>
            <person name="Roe K."/>
            <person name="Barbeau K."/>
            <person name="Gaasterland T."/>
            <person name="Ferriera S."/>
            <person name="Johnson J."/>
            <person name="Kravitz S."/>
            <person name="Beeson K."/>
            <person name="Sutton G."/>
            <person name="Rogers Y.-H."/>
            <person name="Friedman R."/>
            <person name="Frazier M."/>
            <person name="Venter J.C."/>
        </authorList>
    </citation>
    <scope>NUCLEOTIDE SEQUENCE [LARGE SCALE GENOMIC DNA]</scope>
    <source>
        <strain evidence="2 3">ATCC 23134</strain>
    </source>
</reference>
<gene>
    <name evidence="2" type="ORF">M23134_00597</name>
</gene>
<protein>
    <submittedName>
        <fullName evidence="2">ThiJ/PfpI</fullName>
    </submittedName>
</protein>
<dbReference type="AlphaFoldDB" id="A1ZY79"/>
<dbReference type="InterPro" id="IPR032633">
    <property type="entry name" value="ThiJ-like"/>
</dbReference>
<evidence type="ECO:0000313" key="3">
    <source>
        <dbReference type="Proteomes" id="UP000004095"/>
    </source>
</evidence>
<dbReference type="PANTHER" id="PTHR48094:SF22">
    <property type="entry name" value="DJ-1_PFPI DOMAIN-CONTAINING PROTEIN"/>
    <property type="match status" value="1"/>
</dbReference>
<organism evidence="2 3">
    <name type="scientific">Microscilla marina ATCC 23134</name>
    <dbReference type="NCBI Taxonomy" id="313606"/>
    <lineage>
        <taxon>Bacteria</taxon>
        <taxon>Pseudomonadati</taxon>
        <taxon>Bacteroidota</taxon>
        <taxon>Cytophagia</taxon>
        <taxon>Cytophagales</taxon>
        <taxon>Microscillaceae</taxon>
        <taxon>Microscilla</taxon>
    </lineage>
</organism>
<name>A1ZY79_MICM2</name>
<dbReference type="InterPro" id="IPR029062">
    <property type="entry name" value="Class_I_gatase-like"/>
</dbReference>
<evidence type="ECO:0000256" key="1">
    <source>
        <dbReference type="SAM" id="Phobius"/>
    </source>
</evidence>
<keyword evidence="3" id="KW-1185">Reference proteome</keyword>
<evidence type="ECO:0000313" key="2">
    <source>
        <dbReference type="EMBL" id="EAY24645.1"/>
    </source>
</evidence>
<keyword evidence="1" id="KW-0472">Membrane</keyword>
<dbReference type="CDD" id="cd03141">
    <property type="entry name" value="GATase1_Hsp31_like"/>
    <property type="match status" value="1"/>
</dbReference>
<sequence>MSTKKALILTANTQDPAGYREKGGWFNKFLMRGLKQRMVRLNMLVLLTFLVSYQAAFAGNILIVMSDVSQMKLKGGYDYKTGFYLNELMEPVKIFMEAGHTLTFATPTGIAPTLDLVSDTRKHFLDESQENYNAHKALFNRLMLNDKKHSPVVSFARIEQIGIENFDAVFVPGGHAPLGDLVDNDLLSKFLHHFHAKSKPTGLVCHGPVALLSSLPNSAGFEADMRAGKKAKPAKGWIYAGYKMTVFSNSEEATATKYYLSGDQLFYWPQNALTNAGGKYSRSKKDWAPHVVVDRELVTGQNNKSANATAKELLKLLNNN</sequence>